<evidence type="ECO:0000313" key="7">
    <source>
        <dbReference type="Proteomes" id="UP001221142"/>
    </source>
</evidence>
<keyword evidence="1" id="KW-0479">Metal-binding</keyword>
<evidence type="ECO:0000256" key="4">
    <source>
        <dbReference type="PROSITE-ProRule" id="PRU00134"/>
    </source>
</evidence>
<evidence type="ECO:0000256" key="3">
    <source>
        <dbReference type="ARBA" id="ARBA00022833"/>
    </source>
</evidence>
<accession>A0AAD7BA66</accession>
<dbReference type="Gene3D" id="6.10.140.2220">
    <property type="match status" value="1"/>
</dbReference>
<keyword evidence="3" id="KW-0862">Zinc</keyword>
<sequence>MSSIARLPDSIQGIASRAAAPSRTRDDVSLARRFSNARRLSASQRLGLLPVFFANLDVEKIPTSQQLEDLGHSPTILEDISCAVISLDAVFHLDATGDVGTSLWPRVWGWFEFLEMHRDHLPGISLDPETSSYFDFMCFIGCFRSHPATYDLLSTTPHFWTHIVKAWSLLPQMDDAGQRTMMLSTLGEFLSTSNARPDSELLAEMVEAAGSMNDLAGLVLNFVRTTITKPLFDPAYPVVYLNNILVFVVRAGACPDNEFDLIISPRRRLTTALYGLDFEKELVSAILFLCDRSDVHTLTVIGTCIMLLRHCVVVWTPANMWLDVWLQQGLFRALISITHRAGIGYEAEGKLRERLRPFMREISAGLVYYFPTVAFKKAFKEARGLISEDTFKDHPLSAEWKHFLASGRDLLDALDEFNSPTFRTSKACDNLQCGSIDEATAMAGRCSGCHAFYYCSRECQKTDWKAGHRNFCASHKSLILAERDEPNLFFKERSFIRSLLHHKYLKERRAICFKQIQVLAAQPADLETPPLLFTLFDFCELPPAIQVHAAGDLPKHIAGLVGTDSAEWIDIVERAERDGGYTQLHGLCMTDGEGPRVWVIPLRTDIPLIYEGLRTLAERVRLGELTNEGEIMREIDGVLDVEVTEIH</sequence>
<dbReference type="SUPFAM" id="SSF144232">
    <property type="entry name" value="HIT/MYND zinc finger-like"/>
    <property type="match status" value="1"/>
</dbReference>
<proteinExistence type="predicted"/>
<protein>
    <recommendedName>
        <fullName evidence="5">MYND-type domain-containing protein</fullName>
    </recommendedName>
</protein>
<evidence type="ECO:0000256" key="1">
    <source>
        <dbReference type="ARBA" id="ARBA00022723"/>
    </source>
</evidence>
<feature type="domain" description="MYND-type" evidence="5">
    <location>
        <begin position="430"/>
        <end position="472"/>
    </location>
</feature>
<evidence type="ECO:0000313" key="6">
    <source>
        <dbReference type="EMBL" id="KAJ7614982.1"/>
    </source>
</evidence>
<organism evidence="6 7">
    <name type="scientific">Roridomyces roridus</name>
    <dbReference type="NCBI Taxonomy" id="1738132"/>
    <lineage>
        <taxon>Eukaryota</taxon>
        <taxon>Fungi</taxon>
        <taxon>Dikarya</taxon>
        <taxon>Basidiomycota</taxon>
        <taxon>Agaricomycotina</taxon>
        <taxon>Agaricomycetes</taxon>
        <taxon>Agaricomycetidae</taxon>
        <taxon>Agaricales</taxon>
        <taxon>Marasmiineae</taxon>
        <taxon>Mycenaceae</taxon>
        <taxon>Roridomyces</taxon>
    </lineage>
</organism>
<keyword evidence="7" id="KW-1185">Reference proteome</keyword>
<reference evidence="6" key="1">
    <citation type="submission" date="2023-03" db="EMBL/GenBank/DDBJ databases">
        <title>Massive genome expansion in bonnet fungi (Mycena s.s.) driven by repeated elements and novel gene families across ecological guilds.</title>
        <authorList>
            <consortium name="Lawrence Berkeley National Laboratory"/>
            <person name="Harder C.B."/>
            <person name="Miyauchi S."/>
            <person name="Viragh M."/>
            <person name="Kuo A."/>
            <person name="Thoen E."/>
            <person name="Andreopoulos B."/>
            <person name="Lu D."/>
            <person name="Skrede I."/>
            <person name="Drula E."/>
            <person name="Henrissat B."/>
            <person name="Morin E."/>
            <person name="Kohler A."/>
            <person name="Barry K."/>
            <person name="LaButti K."/>
            <person name="Morin E."/>
            <person name="Salamov A."/>
            <person name="Lipzen A."/>
            <person name="Mereny Z."/>
            <person name="Hegedus B."/>
            <person name="Baldrian P."/>
            <person name="Stursova M."/>
            <person name="Weitz H."/>
            <person name="Taylor A."/>
            <person name="Grigoriev I.V."/>
            <person name="Nagy L.G."/>
            <person name="Martin F."/>
            <person name="Kauserud H."/>
        </authorList>
    </citation>
    <scope>NUCLEOTIDE SEQUENCE</scope>
    <source>
        <strain evidence="6">9284</strain>
    </source>
</reference>
<dbReference type="Proteomes" id="UP001221142">
    <property type="component" value="Unassembled WGS sequence"/>
</dbReference>
<dbReference type="AlphaFoldDB" id="A0AAD7BA66"/>
<evidence type="ECO:0000256" key="2">
    <source>
        <dbReference type="ARBA" id="ARBA00022771"/>
    </source>
</evidence>
<dbReference type="GO" id="GO:0008270">
    <property type="term" value="F:zinc ion binding"/>
    <property type="evidence" value="ECO:0007669"/>
    <property type="project" value="UniProtKB-KW"/>
</dbReference>
<dbReference type="Pfam" id="PF01753">
    <property type="entry name" value="zf-MYND"/>
    <property type="match status" value="1"/>
</dbReference>
<evidence type="ECO:0000259" key="5">
    <source>
        <dbReference type="PROSITE" id="PS50865"/>
    </source>
</evidence>
<comment type="caution">
    <text evidence="6">The sequence shown here is derived from an EMBL/GenBank/DDBJ whole genome shotgun (WGS) entry which is preliminary data.</text>
</comment>
<dbReference type="InterPro" id="IPR002893">
    <property type="entry name" value="Znf_MYND"/>
</dbReference>
<name>A0AAD7BA66_9AGAR</name>
<dbReference type="EMBL" id="JARKIF010000025">
    <property type="protein sequence ID" value="KAJ7614982.1"/>
    <property type="molecule type" value="Genomic_DNA"/>
</dbReference>
<gene>
    <name evidence="6" type="ORF">FB45DRAFT_936558</name>
</gene>
<keyword evidence="2 4" id="KW-0863">Zinc-finger</keyword>
<dbReference type="PROSITE" id="PS50865">
    <property type="entry name" value="ZF_MYND_2"/>
    <property type="match status" value="1"/>
</dbReference>